<gene>
    <name evidence="1" type="ORF">LX69_02698</name>
</gene>
<name>A0A2W7NQ82_9BACT</name>
<reference evidence="1 2" key="1">
    <citation type="submission" date="2018-06" db="EMBL/GenBank/DDBJ databases">
        <title>Genomic Encyclopedia of Archaeal and Bacterial Type Strains, Phase II (KMG-II): from individual species to whole genera.</title>
        <authorList>
            <person name="Goeker M."/>
        </authorList>
    </citation>
    <scope>NUCLEOTIDE SEQUENCE [LARGE SCALE GENOMIC DNA]</scope>
    <source>
        <strain evidence="1 2">DSM 6779</strain>
    </source>
</reference>
<keyword evidence="2" id="KW-1185">Reference proteome</keyword>
<accession>A0A2W7NQ82</accession>
<comment type="caution">
    <text evidence="1">The sequence shown here is derived from an EMBL/GenBank/DDBJ whole genome shotgun (WGS) entry which is preliminary data.</text>
</comment>
<dbReference type="EMBL" id="QKZK01000026">
    <property type="protein sequence ID" value="PZX13442.1"/>
    <property type="molecule type" value="Genomic_DNA"/>
</dbReference>
<protein>
    <submittedName>
        <fullName evidence="1">Uncharacterized protein</fullName>
    </submittedName>
</protein>
<proteinExistence type="predicted"/>
<evidence type="ECO:0000313" key="1">
    <source>
        <dbReference type="EMBL" id="PZX13442.1"/>
    </source>
</evidence>
<dbReference type="RefSeq" id="WP_111446535.1">
    <property type="nucleotide sequence ID" value="NZ_QKZK01000026.1"/>
</dbReference>
<dbReference type="OrthoDB" id="1116847at2"/>
<evidence type="ECO:0000313" key="2">
    <source>
        <dbReference type="Proteomes" id="UP000249239"/>
    </source>
</evidence>
<dbReference type="AlphaFoldDB" id="A0A2W7NQ82"/>
<sequence>MVDLSEYLYPAQLFIMHCTVIDILQHMAIAQQSSEQPGMIPGWRSHGLMGWTRSERTLFFSSAVAFVLKSHLQIMDGDERACAEGIIREANAHYGRFWNVSRPSVNFWSRRPREWFPGGRLLHRFRFFDLPDDVDSTAMVMLTDGTDTATVQQFHDLLPRHANTVRLCLRNGCEAYRHMPFYSTWLGEKMPIEMDVCVLTNLMFLFWKSGVALNQHDAATRELLHLVVGSGKIVCDAFRLSPEYPRAALIYYHLSRLAALVPFFFEADAMQQLRAQVLQASCSSGTMDDLLLDNARLLLGLDPAGIMTVPGRPGRRDYWFTAGFLSVYAHPLLQRLAPLALFHYRYHCPAFIDALVVENLLLRRQAGMSF</sequence>
<dbReference type="Proteomes" id="UP000249239">
    <property type="component" value="Unassembled WGS sequence"/>
</dbReference>
<organism evidence="1 2">
    <name type="scientific">Breznakibacter xylanolyticus</name>
    <dbReference type="NCBI Taxonomy" id="990"/>
    <lineage>
        <taxon>Bacteria</taxon>
        <taxon>Pseudomonadati</taxon>
        <taxon>Bacteroidota</taxon>
        <taxon>Bacteroidia</taxon>
        <taxon>Marinilabiliales</taxon>
        <taxon>Marinilabiliaceae</taxon>
        <taxon>Breznakibacter</taxon>
    </lineage>
</organism>